<proteinExistence type="predicted"/>
<dbReference type="EMBL" id="MT143988">
    <property type="protein sequence ID" value="QJA45303.1"/>
    <property type="molecule type" value="Genomic_DNA"/>
</dbReference>
<dbReference type="EMBL" id="MT144590">
    <property type="protein sequence ID" value="QJH93703.1"/>
    <property type="molecule type" value="Genomic_DNA"/>
</dbReference>
<protein>
    <submittedName>
        <fullName evidence="1">Uncharacterized protein</fullName>
    </submittedName>
</protein>
<gene>
    <name evidence="1" type="ORF">TM448A00204_0048</name>
    <name evidence="2" type="ORF">TM448B00128_0078</name>
</gene>
<evidence type="ECO:0000313" key="1">
    <source>
        <dbReference type="EMBL" id="QJA45303.1"/>
    </source>
</evidence>
<accession>A0A6H1ZBM3</accession>
<sequence length="67" mass="7578">MEDFPQVIRQKMAKAFEPEVAISVIHLGKTNIATAITKEIHLFLAGKHLVMLDSDNGVIYLKRKEKT</sequence>
<evidence type="ECO:0000313" key="2">
    <source>
        <dbReference type="EMBL" id="QJH93703.1"/>
    </source>
</evidence>
<reference evidence="1" key="1">
    <citation type="submission" date="2020-03" db="EMBL/GenBank/DDBJ databases">
        <title>The deep terrestrial virosphere.</title>
        <authorList>
            <person name="Holmfeldt K."/>
            <person name="Nilsson E."/>
            <person name="Simone D."/>
            <person name="Lopez-Fernandez M."/>
            <person name="Wu X."/>
            <person name="de Brujin I."/>
            <person name="Lundin D."/>
            <person name="Andersson A."/>
            <person name="Bertilsson S."/>
            <person name="Dopson M."/>
        </authorList>
    </citation>
    <scope>NUCLEOTIDE SEQUENCE</scope>
    <source>
        <strain evidence="1">TM448A00204</strain>
        <strain evidence="2">TM448B00128</strain>
    </source>
</reference>
<dbReference type="AlphaFoldDB" id="A0A6H1ZBM3"/>
<organism evidence="1">
    <name type="scientific">viral metagenome</name>
    <dbReference type="NCBI Taxonomy" id="1070528"/>
    <lineage>
        <taxon>unclassified sequences</taxon>
        <taxon>metagenomes</taxon>
        <taxon>organismal metagenomes</taxon>
    </lineage>
</organism>
<name>A0A6H1ZBM3_9ZZZZ</name>